<organism evidence="1 2">
    <name type="scientific">Portunus trituberculatus</name>
    <name type="common">Swimming crab</name>
    <name type="synonym">Neptunus trituberculatus</name>
    <dbReference type="NCBI Taxonomy" id="210409"/>
    <lineage>
        <taxon>Eukaryota</taxon>
        <taxon>Metazoa</taxon>
        <taxon>Ecdysozoa</taxon>
        <taxon>Arthropoda</taxon>
        <taxon>Crustacea</taxon>
        <taxon>Multicrustacea</taxon>
        <taxon>Malacostraca</taxon>
        <taxon>Eumalacostraca</taxon>
        <taxon>Eucarida</taxon>
        <taxon>Decapoda</taxon>
        <taxon>Pleocyemata</taxon>
        <taxon>Brachyura</taxon>
        <taxon>Eubrachyura</taxon>
        <taxon>Portunoidea</taxon>
        <taxon>Portunidae</taxon>
        <taxon>Portuninae</taxon>
        <taxon>Portunus</taxon>
    </lineage>
</organism>
<dbReference type="AlphaFoldDB" id="A0A5B7DIE9"/>
<dbReference type="EMBL" id="VSRR010000948">
    <property type="protein sequence ID" value="MPC21178.1"/>
    <property type="molecule type" value="Genomic_DNA"/>
</dbReference>
<comment type="caution">
    <text evidence="1">The sequence shown here is derived from an EMBL/GenBank/DDBJ whole genome shotgun (WGS) entry which is preliminary data.</text>
</comment>
<keyword evidence="2" id="KW-1185">Reference proteome</keyword>
<sequence length="65" mass="7081">MHQPVYSVGHHNLLKTLEVEDISKHDLNVPFSSLFAVPVGRSSYSKLSATIPSSAFLLLGTVNET</sequence>
<reference evidence="1 2" key="1">
    <citation type="submission" date="2019-05" db="EMBL/GenBank/DDBJ databases">
        <title>Another draft genome of Portunus trituberculatus and its Hox gene families provides insights of decapod evolution.</title>
        <authorList>
            <person name="Jeong J.-H."/>
            <person name="Song I."/>
            <person name="Kim S."/>
            <person name="Choi T."/>
            <person name="Kim D."/>
            <person name="Ryu S."/>
            <person name="Kim W."/>
        </authorList>
    </citation>
    <scope>NUCLEOTIDE SEQUENCE [LARGE SCALE GENOMIC DNA]</scope>
    <source>
        <tissue evidence="1">Muscle</tissue>
    </source>
</reference>
<accession>A0A5B7DIE9</accession>
<protein>
    <submittedName>
        <fullName evidence="1">Uncharacterized protein</fullName>
    </submittedName>
</protein>
<gene>
    <name evidence="1" type="ORF">E2C01_014153</name>
</gene>
<evidence type="ECO:0000313" key="1">
    <source>
        <dbReference type="EMBL" id="MPC21178.1"/>
    </source>
</evidence>
<name>A0A5B7DIE9_PORTR</name>
<proteinExistence type="predicted"/>
<evidence type="ECO:0000313" key="2">
    <source>
        <dbReference type="Proteomes" id="UP000324222"/>
    </source>
</evidence>
<dbReference type="Proteomes" id="UP000324222">
    <property type="component" value="Unassembled WGS sequence"/>
</dbReference>